<keyword evidence="7" id="KW-1185">Reference proteome</keyword>
<dbReference type="SUPFAM" id="SSF53850">
    <property type="entry name" value="Periplasmic binding protein-like II"/>
    <property type="match status" value="1"/>
</dbReference>
<dbReference type="Gene3D" id="3.40.190.10">
    <property type="entry name" value="Periplasmic binding protein-like II"/>
    <property type="match status" value="2"/>
</dbReference>
<feature type="domain" description="HTH lysR-type" evidence="5">
    <location>
        <begin position="1"/>
        <end position="58"/>
    </location>
</feature>
<keyword evidence="2" id="KW-0805">Transcription regulation</keyword>
<evidence type="ECO:0000259" key="5">
    <source>
        <dbReference type="PROSITE" id="PS50931"/>
    </source>
</evidence>
<dbReference type="OrthoDB" id="9157176at2"/>
<organism evidence="6 7">
    <name type="scientific">Pollutimonas bauzanensis</name>
    <dbReference type="NCBI Taxonomy" id="658167"/>
    <lineage>
        <taxon>Bacteria</taxon>
        <taxon>Pseudomonadati</taxon>
        <taxon>Pseudomonadota</taxon>
        <taxon>Betaproteobacteria</taxon>
        <taxon>Burkholderiales</taxon>
        <taxon>Alcaligenaceae</taxon>
        <taxon>Pollutimonas</taxon>
    </lineage>
</organism>
<dbReference type="InterPro" id="IPR036390">
    <property type="entry name" value="WH_DNA-bd_sf"/>
</dbReference>
<evidence type="ECO:0000256" key="1">
    <source>
        <dbReference type="ARBA" id="ARBA00009437"/>
    </source>
</evidence>
<dbReference type="InterPro" id="IPR000847">
    <property type="entry name" value="LysR_HTH_N"/>
</dbReference>
<gene>
    <name evidence="6" type="ORF">SAMN04488135_11686</name>
</gene>
<dbReference type="Pfam" id="PF00126">
    <property type="entry name" value="HTH_1"/>
    <property type="match status" value="1"/>
</dbReference>
<reference evidence="6 7" key="1">
    <citation type="submission" date="2016-11" db="EMBL/GenBank/DDBJ databases">
        <authorList>
            <person name="Jaros S."/>
            <person name="Januszkiewicz K."/>
            <person name="Wedrychowicz H."/>
        </authorList>
    </citation>
    <scope>NUCLEOTIDE SEQUENCE [LARGE SCALE GENOMIC DNA]</scope>
    <source>
        <strain evidence="6 7">CGMCC 1.10190</strain>
    </source>
</reference>
<dbReference type="PANTHER" id="PTHR30346:SF17">
    <property type="entry name" value="LYSR FAMILY TRANSCRIPTIONAL REGULATOR"/>
    <property type="match status" value="1"/>
</dbReference>
<dbReference type="AlphaFoldDB" id="A0A1M5ZNS5"/>
<dbReference type="Proteomes" id="UP000184226">
    <property type="component" value="Unassembled WGS sequence"/>
</dbReference>
<dbReference type="CDD" id="cd08414">
    <property type="entry name" value="PBP2_LTTR_aromatics_like"/>
    <property type="match status" value="1"/>
</dbReference>
<dbReference type="InterPro" id="IPR036388">
    <property type="entry name" value="WH-like_DNA-bd_sf"/>
</dbReference>
<evidence type="ECO:0000256" key="4">
    <source>
        <dbReference type="ARBA" id="ARBA00023163"/>
    </source>
</evidence>
<protein>
    <submittedName>
        <fullName evidence="6">DNA-binding transcriptional regulator, LysR family</fullName>
    </submittedName>
</protein>
<evidence type="ECO:0000256" key="2">
    <source>
        <dbReference type="ARBA" id="ARBA00023015"/>
    </source>
</evidence>
<name>A0A1M5ZNS5_9BURK</name>
<accession>A0A1M5ZNS5</accession>
<dbReference type="GO" id="GO:0032993">
    <property type="term" value="C:protein-DNA complex"/>
    <property type="evidence" value="ECO:0007669"/>
    <property type="project" value="TreeGrafter"/>
</dbReference>
<keyword evidence="4" id="KW-0804">Transcription</keyword>
<dbReference type="InterPro" id="IPR005119">
    <property type="entry name" value="LysR_subst-bd"/>
</dbReference>
<evidence type="ECO:0000313" key="6">
    <source>
        <dbReference type="EMBL" id="SHI25746.1"/>
    </source>
</evidence>
<dbReference type="EMBL" id="FQXE01000016">
    <property type="protein sequence ID" value="SHI25746.1"/>
    <property type="molecule type" value="Genomic_DNA"/>
</dbReference>
<dbReference type="PRINTS" id="PR00039">
    <property type="entry name" value="HTHLYSR"/>
</dbReference>
<dbReference type="GO" id="GO:0003700">
    <property type="term" value="F:DNA-binding transcription factor activity"/>
    <property type="evidence" value="ECO:0007669"/>
    <property type="project" value="InterPro"/>
</dbReference>
<dbReference type="GO" id="GO:0003677">
    <property type="term" value="F:DNA binding"/>
    <property type="evidence" value="ECO:0007669"/>
    <property type="project" value="UniProtKB-KW"/>
</dbReference>
<dbReference type="Pfam" id="PF03466">
    <property type="entry name" value="LysR_substrate"/>
    <property type="match status" value="1"/>
</dbReference>
<evidence type="ECO:0000313" key="7">
    <source>
        <dbReference type="Proteomes" id="UP000184226"/>
    </source>
</evidence>
<dbReference type="Gene3D" id="1.10.10.10">
    <property type="entry name" value="Winged helix-like DNA-binding domain superfamily/Winged helix DNA-binding domain"/>
    <property type="match status" value="1"/>
</dbReference>
<dbReference type="FunFam" id="1.10.10.10:FF:000001">
    <property type="entry name" value="LysR family transcriptional regulator"/>
    <property type="match status" value="1"/>
</dbReference>
<sequence length="286" mass="31218">MQLSQLRNFMAVIEHGAISKAAEKLDVAQPALSQSISRMEKRLGVVLFERSRRGALPTVAARAIVDDVRHGLSKLEEAGRKARATQAGRAGTLKIGLVSSALFEVLPDALKKIKQLAPDLALEFMEMGNDDQTEALKQGIIHVGLIHSPIAISGRMHQKILRQDRLIAAVPSRLAKSSGGRITLQEMAECGLVLYPKEQFPHMYFGIAEAIRKLGCEFKINQHANRTMTVLACVAGDLGIGMLPSWIRSMGFPGVGFCQIDNGDNLPSFELLAVAAPQYKAMLDYF</sequence>
<comment type="similarity">
    <text evidence="1">Belongs to the LysR transcriptional regulatory family.</text>
</comment>
<proteinExistence type="inferred from homology"/>
<keyword evidence="3 6" id="KW-0238">DNA-binding</keyword>
<evidence type="ECO:0000256" key="3">
    <source>
        <dbReference type="ARBA" id="ARBA00023125"/>
    </source>
</evidence>
<dbReference type="PANTHER" id="PTHR30346">
    <property type="entry name" value="TRANSCRIPTIONAL DUAL REGULATOR HCAR-RELATED"/>
    <property type="match status" value="1"/>
</dbReference>
<dbReference type="STRING" id="658167.SAMN04488135_11686"/>
<dbReference type="SUPFAM" id="SSF46785">
    <property type="entry name" value="Winged helix' DNA-binding domain"/>
    <property type="match status" value="1"/>
</dbReference>
<dbReference type="PROSITE" id="PS50931">
    <property type="entry name" value="HTH_LYSR"/>
    <property type="match status" value="1"/>
</dbReference>